<sequence>MSATIPDSIRRQVNAASALIARIIEGDLVAVHLYGSAVEGGLKPQSDIDLLVTIRQPLNTRQRNDLMQGFLEISAPPGSVDRYRALEVTIVVYSQLVPWQFPPSREMQFGEWLRDDIRAGIVEPTQVDPDLSILLTQARRASVALFGEAAETLFNVIPFSDVVQTFRHILDMWQKTGDLEGDERNIILTLARIWYSVFTGNIVAKDEAASWLIPQLPVEYADTLQAARAEYLGLTKKNWAASMPSVERFVFYAKKQIADRLE</sequence>
<dbReference type="GO" id="GO:0009012">
    <property type="term" value="F:aminoglycoside 3''-adenylyltransferase activity"/>
    <property type="evidence" value="ECO:0007669"/>
    <property type="project" value="UniProtKB-EC"/>
</dbReference>
<dbReference type="InterPro" id="IPR025184">
    <property type="entry name" value="AadA_C"/>
</dbReference>
<dbReference type="EC" id="2.7.7.47" evidence="3 7"/>
<evidence type="ECO:0000313" key="11">
    <source>
        <dbReference type="EMBL" id="KPR56096.1"/>
    </source>
</evidence>
<evidence type="ECO:0000256" key="5">
    <source>
        <dbReference type="ARBA" id="ARBA00047831"/>
    </source>
</evidence>
<dbReference type="AlphaFoldDB" id="A0A0P8M1T2"/>
<dbReference type="GO" id="GO:0005524">
    <property type="term" value="F:ATP binding"/>
    <property type="evidence" value="ECO:0007669"/>
    <property type="project" value="UniProtKB-KW"/>
</dbReference>
<reference evidence="11 12" key="2">
    <citation type="journal article" date="2017" name="PLoS ONE">
        <title>Genomic and phenotypic characterisation of fluoroquinolone resistance mechanisms in Enterobacteriaceae in Durban, South Africa.</title>
        <authorList>
            <person name="Osei Sekyere J."/>
            <person name="Amoako D.G."/>
        </authorList>
    </citation>
    <scope>NUCLEOTIDE SEQUENCE [LARGE SCALE GENOMIC DNA]</scope>
    <source>
        <strain evidence="11 12">ST62:944112508</strain>
    </source>
</reference>
<dbReference type="PIRSF" id="PIRSF000819">
    <property type="entry name" value="Streptomycin_3-adenylyltransf"/>
    <property type="match status" value="1"/>
</dbReference>
<dbReference type="EMBL" id="DACSXJ010000002">
    <property type="protein sequence ID" value="HAT3896078.1"/>
    <property type="molecule type" value="Genomic_DNA"/>
</dbReference>
<evidence type="ECO:0000313" key="10">
    <source>
        <dbReference type="EMBL" id="HAT3896078.1"/>
    </source>
</evidence>
<dbReference type="Gene3D" id="3.30.460.10">
    <property type="entry name" value="Beta Polymerase, domain 2"/>
    <property type="match status" value="1"/>
</dbReference>
<evidence type="ECO:0000259" key="9">
    <source>
        <dbReference type="Pfam" id="PF13427"/>
    </source>
</evidence>
<accession>A0A0P8M1T2</accession>
<comment type="caution">
    <text evidence="10">The sequence shown here is derived from an EMBL/GenBank/DDBJ whole genome shotgun (WGS) entry which is preliminary data.</text>
</comment>
<dbReference type="InterPro" id="IPR043519">
    <property type="entry name" value="NT_sf"/>
</dbReference>
<evidence type="ECO:0000259" key="8">
    <source>
        <dbReference type="Pfam" id="PF01909"/>
    </source>
</evidence>
<dbReference type="CDD" id="cd05403">
    <property type="entry name" value="NT_KNTase_like"/>
    <property type="match status" value="1"/>
</dbReference>
<dbReference type="InterPro" id="IPR024172">
    <property type="entry name" value="AadA/Aad9"/>
</dbReference>
<evidence type="ECO:0000256" key="3">
    <source>
        <dbReference type="ARBA" id="ARBA00035126"/>
    </source>
</evidence>
<dbReference type="GO" id="GO:0046677">
    <property type="term" value="P:response to antibiotic"/>
    <property type="evidence" value="ECO:0007669"/>
    <property type="project" value="UniProtKB-KW"/>
</dbReference>
<evidence type="ECO:0000256" key="7">
    <source>
        <dbReference type="PIRNR" id="PIRNR000819"/>
    </source>
</evidence>
<dbReference type="Proteomes" id="UP000050520">
    <property type="component" value="Unassembled WGS sequence"/>
</dbReference>
<evidence type="ECO:0000256" key="1">
    <source>
        <dbReference type="ARBA" id="ARBA00022679"/>
    </source>
</evidence>
<gene>
    <name evidence="11" type="ORF">AN672_07680</name>
    <name evidence="10" type="ORF">I9Y29_000461</name>
</gene>
<evidence type="ECO:0000313" key="12">
    <source>
        <dbReference type="Proteomes" id="UP000050520"/>
    </source>
</evidence>
<feature type="domain" description="Adenylyltransferase AadA C-terminal" evidence="9">
    <location>
        <begin position="153"/>
        <end position="255"/>
    </location>
</feature>
<keyword evidence="7" id="KW-0547">Nucleotide-binding</keyword>
<reference evidence="10" key="4">
    <citation type="submission" date="2020-09" db="EMBL/GenBank/DDBJ databases">
        <authorList>
            <consortium name="NCBI Pathogen Detection Project"/>
        </authorList>
    </citation>
    <scope>NUCLEOTIDE SEQUENCE</scope>
    <source>
        <strain evidence="10">O50</strain>
    </source>
</reference>
<dbReference type="GO" id="GO:0070566">
    <property type="term" value="F:adenylyltransferase activity"/>
    <property type="evidence" value="ECO:0007669"/>
    <property type="project" value="InterPro"/>
</dbReference>
<dbReference type="EMBL" id="LJEB01000031">
    <property type="protein sequence ID" value="KPR56096.1"/>
    <property type="molecule type" value="Genomic_DNA"/>
</dbReference>
<protein>
    <recommendedName>
        <fullName evidence="4 7">Aminoglycoside (3'') (9) adenylyltransferase</fullName>
        <ecNumber evidence="3 7">2.7.7.47</ecNumber>
    </recommendedName>
</protein>
<reference evidence="12" key="1">
    <citation type="submission" date="2015-09" db="EMBL/GenBank/DDBJ databases">
        <title>Prevalence of NDMs in South Africa.</title>
        <authorList>
            <person name="Osei Sekyere J."/>
            <person name="Govinden U."/>
            <person name="Essack S."/>
            <person name="Haldorsen B."/>
            <person name="Samuelsen O."/>
            <person name="Aasnaes B."/>
            <person name="Sundsfjord A."/>
        </authorList>
    </citation>
    <scope>NUCLEOTIDE SEQUENCE [LARGE SCALE GENOMIC DNA]</scope>
    <source>
        <strain evidence="12">ST62:944112508</strain>
    </source>
</reference>
<dbReference type="Proteomes" id="UP000855471">
    <property type="component" value="Unassembled WGS sequence"/>
</dbReference>
<proteinExistence type="predicted"/>
<keyword evidence="1 7" id="KW-0808">Transferase</keyword>
<dbReference type="SUPFAM" id="SSF81301">
    <property type="entry name" value="Nucleotidyltransferase"/>
    <property type="match status" value="1"/>
</dbReference>
<dbReference type="RefSeq" id="WP_057063396.1">
    <property type="nucleotide sequence ID" value="NZ_CABDWZ010000001.1"/>
</dbReference>
<dbReference type="Pfam" id="PF13427">
    <property type="entry name" value="AadA_C"/>
    <property type="match status" value="1"/>
</dbReference>
<evidence type="ECO:0000256" key="2">
    <source>
        <dbReference type="ARBA" id="ARBA00023251"/>
    </source>
</evidence>
<dbReference type="Pfam" id="PF01909">
    <property type="entry name" value="NTP_transf_2"/>
    <property type="match status" value="1"/>
</dbReference>
<comment type="catalytic activity">
    <reaction evidence="6 7">
        <text>streptomycin + ATP = 3''-O-adenylylstreptomycin + diphosphate</text>
        <dbReference type="Rhea" id="RHEA:20245"/>
        <dbReference type="ChEBI" id="CHEBI:30616"/>
        <dbReference type="ChEBI" id="CHEBI:33019"/>
        <dbReference type="ChEBI" id="CHEBI:58007"/>
        <dbReference type="ChEBI" id="CHEBI:58605"/>
        <dbReference type="EC" id="2.7.7.47"/>
    </reaction>
</comment>
<organism evidence="10">
    <name type="scientific">Citrobacter freundii</name>
    <dbReference type="NCBI Taxonomy" id="546"/>
    <lineage>
        <taxon>Bacteria</taxon>
        <taxon>Pseudomonadati</taxon>
        <taxon>Pseudomonadota</taxon>
        <taxon>Gammaproteobacteria</taxon>
        <taxon>Enterobacterales</taxon>
        <taxon>Enterobacteriaceae</taxon>
        <taxon>Citrobacter</taxon>
        <taxon>Citrobacter freundii complex</taxon>
    </lineage>
</organism>
<dbReference type="InterPro" id="IPR002934">
    <property type="entry name" value="Polymerase_NTP_transf_dom"/>
</dbReference>
<evidence type="ECO:0000256" key="4">
    <source>
        <dbReference type="ARBA" id="ARBA00035252"/>
    </source>
</evidence>
<reference evidence="10" key="3">
    <citation type="journal article" date="2018" name="Genome Biol.">
        <title>SKESA: strategic k-mer extension for scrupulous assemblies.</title>
        <authorList>
            <person name="Souvorov A."/>
            <person name="Agarwala R."/>
            <person name="Lipman D.J."/>
        </authorList>
    </citation>
    <scope>NUCLEOTIDE SEQUENCE</scope>
    <source>
        <strain evidence="10">O50</strain>
    </source>
</reference>
<keyword evidence="7" id="KW-0067">ATP-binding</keyword>
<name>A0A0P8M1T2_CITFR</name>
<evidence type="ECO:0000256" key="6">
    <source>
        <dbReference type="ARBA" id="ARBA00048566"/>
    </source>
</evidence>
<keyword evidence="2 7" id="KW-0046">Antibiotic resistance</keyword>
<comment type="catalytic activity">
    <reaction evidence="5 7">
        <text>spectinomycin + ATP = 9-O-adenylylspectinomycin + diphosphate</text>
        <dbReference type="Rhea" id="RHEA:63228"/>
        <dbReference type="ChEBI" id="CHEBI:30616"/>
        <dbReference type="ChEBI" id="CHEBI:33019"/>
        <dbReference type="ChEBI" id="CHEBI:146260"/>
        <dbReference type="ChEBI" id="CHEBI:146261"/>
    </reaction>
</comment>
<dbReference type="NCBIfam" id="NF010309">
    <property type="entry name" value="PRK13746.1"/>
    <property type="match status" value="1"/>
</dbReference>
<keyword evidence="7" id="KW-0548">Nucleotidyltransferase</keyword>
<feature type="domain" description="Polymerase nucleotidyl transferase" evidence="8">
    <location>
        <begin position="29"/>
        <end position="66"/>
    </location>
</feature>